<dbReference type="SUPFAM" id="SSF53955">
    <property type="entry name" value="Lysozyme-like"/>
    <property type="match status" value="2"/>
</dbReference>
<dbReference type="InterPro" id="IPR023346">
    <property type="entry name" value="Lysozyme-like_dom_sf"/>
</dbReference>
<dbReference type="CDD" id="cd06577">
    <property type="entry name" value="PASTA_pknB"/>
    <property type="match status" value="2"/>
</dbReference>
<feature type="compositionally biased region" description="Acidic residues" evidence="9">
    <location>
        <begin position="895"/>
        <end position="904"/>
    </location>
</feature>
<evidence type="ECO:0000313" key="12">
    <source>
        <dbReference type="EMBL" id="MEJ1155059.1"/>
    </source>
</evidence>
<keyword evidence="10" id="KW-1133">Transmembrane helix</keyword>
<evidence type="ECO:0000259" key="11">
    <source>
        <dbReference type="PROSITE" id="PS51178"/>
    </source>
</evidence>
<feature type="domain" description="PASTA" evidence="11">
    <location>
        <begin position="753"/>
        <end position="818"/>
    </location>
</feature>
<dbReference type="RefSeq" id="WP_337337471.1">
    <property type="nucleotide sequence ID" value="NZ_JBBDGL010000001.1"/>
</dbReference>
<keyword evidence="10" id="KW-0812">Transmembrane</keyword>
<evidence type="ECO:0000256" key="7">
    <source>
        <dbReference type="ARBA" id="ARBA00034000"/>
    </source>
</evidence>
<dbReference type="Pfam" id="PF00905">
    <property type="entry name" value="Transpeptidase"/>
    <property type="match status" value="1"/>
</dbReference>
<keyword evidence="6" id="KW-0511">Multifunctional enzyme</keyword>
<keyword evidence="5" id="KW-0378">Hydrolase</keyword>
<protein>
    <submittedName>
        <fullName evidence="12">Transglycosylase domain-containing protein</fullName>
    </submittedName>
</protein>
<evidence type="ECO:0000313" key="13">
    <source>
        <dbReference type="Proteomes" id="UP001368654"/>
    </source>
</evidence>
<keyword evidence="10" id="KW-0472">Membrane</keyword>
<dbReference type="InterPro" id="IPR050396">
    <property type="entry name" value="Glycosyltr_51/Transpeptidase"/>
</dbReference>
<dbReference type="SMART" id="SM00740">
    <property type="entry name" value="PASTA"/>
    <property type="match status" value="2"/>
</dbReference>
<comment type="catalytic activity">
    <reaction evidence="7">
        <text>Preferential cleavage: (Ac)2-L-Lys-D-Ala-|-D-Ala. Also transpeptidation of peptidyl-alanyl moieties that are N-acyl substituents of D-alanine.</text>
        <dbReference type="EC" id="3.4.16.4"/>
    </reaction>
</comment>
<dbReference type="Pfam" id="PF03793">
    <property type="entry name" value="PASTA"/>
    <property type="match status" value="2"/>
</dbReference>
<dbReference type="SUPFAM" id="SSF56601">
    <property type="entry name" value="beta-lactamase/transpeptidase-like"/>
    <property type="match status" value="1"/>
</dbReference>
<name>A0ABU8LU71_9MICO</name>
<dbReference type="Gene3D" id="1.10.3810.10">
    <property type="entry name" value="Biosynthetic peptidoglycan transglycosylase-like"/>
    <property type="match status" value="1"/>
</dbReference>
<dbReference type="PROSITE" id="PS51178">
    <property type="entry name" value="PASTA"/>
    <property type="match status" value="1"/>
</dbReference>
<dbReference type="InterPro" id="IPR012338">
    <property type="entry name" value="Beta-lactam/transpept-like"/>
</dbReference>
<keyword evidence="1" id="KW-0121">Carboxypeptidase</keyword>
<comment type="catalytic activity">
    <reaction evidence="8">
        <text>[GlcNAc-(1-&gt;4)-Mur2Ac(oyl-L-Ala-gamma-D-Glu-L-Lys-D-Ala-D-Ala)](n)-di-trans,octa-cis-undecaprenyl diphosphate + beta-D-GlcNAc-(1-&gt;4)-Mur2Ac(oyl-L-Ala-gamma-D-Glu-L-Lys-D-Ala-D-Ala)-di-trans,octa-cis-undecaprenyl diphosphate = [GlcNAc-(1-&gt;4)-Mur2Ac(oyl-L-Ala-gamma-D-Glu-L-Lys-D-Ala-D-Ala)](n+1)-di-trans,octa-cis-undecaprenyl diphosphate + di-trans,octa-cis-undecaprenyl diphosphate + H(+)</text>
        <dbReference type="Rhea" id="RHEA:23708"/>
        <dbReference type="Rhea" id="RHEA-COMP:9602"/>
        <dbReference type="Rhea" id="RHEA-COMP:9603"/>
        <dbReference type="ChEBI" id="CHEBI:15378"/>
        <dbReference type="ChEBI" id="CHEBI:58405"/>
        <dbReference type="ChEBI" id="CHEBI:60033"/>
        <dbReference type="ChEBI" id="CHEBI:78435"/>
        <dbReference type="EC" id="2.4.99.28"/>
    </reaction>
</comment>
<dbReference type="Gene3D" id="3.30.10.20">
    <property type="match status" value="2"/>
</dbReference>
<organism evidence="12 13">
    <name type="scientific">Microbacterium marmarense</name>
    <dbReference type="NCBI Taxonomy" id="3122051"/>
    <lineage>
        <taxon>Bacteria</taxon>
        <taxon>Bacillati</taxon>
        <taxon>Actinomycetota</taxon>
        <taxon>Actinomycetes</taxon>
        <taxon>Micrococcales</taxon>
        <taxon>Microbacteriaceae</taxon>
        <taxon>Microbacterium</taxon>
    </lineage>
</organism>
<proteinExistence type="predicted"/>
<dbReference type="InterPro" id="IPR005543">
    <property type="entry name" value="PASTA_dom"/>
</dbReference>
<dbReference type="Proteomes" id="UP001368654">
    <property type="component" value="Unassembled WGS sequence"/>
</dbReference>
<keyword evidence="3" id="KW-0328">Glycosyltransferase</keyword>
<feature type="compositionally biased region" description="Polar residues" evidence="9">
    <location>
        <begin position="873"/>
        <end position="882"/>
    </location>
</feature>
<dbReference type="PANTHER" id="PTHR32282">
    <property type="entry name" value="BINDING PROTEIN TRANSPEPTIDASE, PUTATIVE-RELATED"/>
    <property type="match status" value="1"/>
</dbReference>
<dbReference type="InterPro" id="IPR001460">
    <property type="entry name" value="PCN-bd_Tpept"/>
</dbReference>
<feature type="transmembrane region" description="Helical" evidence="10">
    <location>
        <begin position="12"/>
        <end position="33"/>
    </location>
</feature>
<evidence type="ECO:0000256" key="6">
    <source>
        <dbReference type="ARBA" id="ARBA00023268"/>
    </source>
</evidence>
<gene>
    <name evidence="12" type="ORF">WDU96_05520</name>
</gene>
<feature type="region of interest" description="Disordered" evidence="9">
    <location>
        <begin position="848"/>
        <end position="904"/>
    </location>
</feature>
<keyword evidence="2" id="KW-0645">Protease</keyword>
<dbReference type="PANTHER" id="PTHR32282:SF33">
    <property type="entry name" value="PEPTIDOGLYCAN GLYCOSYLTRANSFERASE"/>
    <property type="match status" value="1"/>
</dbReference>
<dbReference type="InterPro" id="IPR036950">
    <property type="entry name" value="PBP_transglycosylase"/>
</dbReference>
<evidence type="ECO:0000256" key="4">
    <source>
        <dbReference type="ARBA" id="ARBA00022679"/>
    </source>
</evidence>
<evidence type="ECO:0000256" key="2">
    <source>
        <dbReference type="ARBA" id="ARBA00022670"/>
    </source>
</evidence>
<evidence type="ECO:0000256" key="1">
    <source>
        <dbReference type="ARBA" id="ARBA00022645"/>
    </source>
</evidence>
<reference evidence="12 13" key="1">
    <citation type="submission" date="2024-02" db="EMBL/GenBank/DDBJ databases">
        <authorList>
            <person name="Saticioglu I.B."/>
        </authorList>
    </citation>
    <scope>NUCLEOTIDE SEQUENCE [LARGE SCALE GENOMIC DNA]</scope>
    <source>
        <strain evidence="12 13">Mu-86</strain>
    </source>
</reference>
<sequence>MPGTKRTASGVLGGLAGIIGLSAVAGILISATVTPAIALSGNAASSAITLFDNLPSVLEIDELMLPTTIYAKDSEGNDKVLTQFYDQNRSPVEYDEVAPAMYDAVLSSEDPRYYQHGGVDLIGTSRALLSNIQGGGETQGGSTISQQYVKNILVQRCEADANDQARTELNAAAEAAAEESGEDVVAPTGDELIAKSEEIKINCWSEATTAAGSDGIERKLQEMRYAIALEQKYSKNEILLGYLNIANFGGTTYGIDAAAKYYFGVSAADLDYAQAATLAGMVQNPNTYRIDMKGGTITNSEGVALNSEEDGYALTKQRQQYVLDRMLEDGKITQEQHDEAYEAPIVPNITTPKTGCTAATGAEYFCQYVRYVIEADPAFGETDEERTELLRRGGLNVYTTLDWELQNAAQQSVSTWTPTSLDNTKFGAVATNVEPSTGRILSIAQNTKFSESITDDPSYSSIVYAGDTEFGGSAGFSVGSTFKIFTLIDWLEQGRSVNEVLNGQVREIDSLTNSCGGDWVNFSGDTILNFNKQSGYVGTPMSFTRDSLNSGFFAMAEQLDLCDIKNDATKMGVTLGNGNEVKVDTQFSIIGSNAVSPIAMASAYGTVANNGIYCEPRAIDKVTDSNGNDVALPERTCEQVLDPAVAATAAYALEGVMAYGGTGASGNPFDGTAMLGKTGTHENLQTWLVSSSTAVATAVWVGNADGKADVFNAWYDGYQLSQARYLITKDVASVANRLYPGSAFPAPDSNLTRTVYTTLPSVVGMSIDEATSTLKAAGFTVRVGGEVDSSEAEGLVAEQSPGAGRVAGGSVVTISPSNGQGATVPNVSGSVSNAESALRAAGFGRISSSCSEDENASGESVTGTSPAAGEAVTKNTSITINYVSPDCDGGGGGGNDDDDDDDNG</sequence>
<evidence type="ECO:0000256" key="10">
    <source>
        <dbReference type="SAM" id="Phobius"/>
    </source>
</evidence>
<dbReference type="EMBL" id="JBBDGL010000001">
    <property type="protein sequence ID" value="MEJ1155059.1"/>
    <property type="molecule type" value="Genomic_DNA"/>
</dbReference>
<evidence type="ECO:0000256" key="3">
    <source>
        <dbReference type="ARBA" id="ARBA00022676"/>
    </source>
</evidence>
<keyword evidence="13" id="KW-1185">Reference proteome</keyword>
<accession>A0ABU8LU71</accession>
<comment type="caution">
    <text evidence="12">The sequence shown here is derived from an EMBL/GenBank/DDBJ whole genome shotgun (WGS) entry which is preliminary data.</text>
</comment>
<dbReference type="Pfam" id="PF00912">
    <property type="entry name" value="Transgly"/>
    <property type="match status" value="2"/>
</dbReference>
<evidence type="ECO:0000256" key="5">
    <source>
        <dbReference type="ARBA" id="ARBA00022801"/>
    </source>
</evidence>
<keyword evidence="4" id="KW-0808">Transferase</keyword>
<evidence type="ECO:0000256" key="8">
    <source>
        <dbReference type="ARBA" id="ARBA00049902"/>
    </source>
</evidence>
<evidence type="ECO:0000256" key="9">
    <source>
        <dbReference type="SAM" id="MobiDB-lite"/>
    </source>
</evidence>
<dbReference type="InterPro" id="IPR001264">
    <property type="entry name" value="Glyco_trans_51"/>
</dbReference>
<dbReference type="Gene3D" id="3.40.710.10">
    <property type="entry name" value="DD-peptidase/beta-lactamase superfamily"/>
    <property type="match status" value="1"/>
</dbReference>